<dbReference type="Proteomes" id="UP000672009">
    <property type="component" value="Chromosome"/>
</dbReference>
<dbReference type="PANTHER" id="PTHR30188">
    <property type="entry name" value="ABC TRANSPORTER PERMEASE PROTEIN-RELATED"/>
    <property type="match status" value="1"/>
</dbReference>
<dbReference type="RefSeq" id="WP_210217908.1">
    <property type="nucleotide sequence ID" value="NZ_CP072793.1"/>
</dbReference>
<dbReference type="GO" id="GO:0005548">
    <property type="term" value="F:phospholipid transporter activity"/>
    <property type="evidence" value="ECO:0007669"/>
    <property type="project" value="TreeGrafter"/>
</dbReference>
<dbReference type="KEGG" id="tun:J9260_11535"/>
<sequence>MIELDQTQHDETLHLSLQGCWVLAESVAIHNALNAIKPATNNVLVLDASHVESVDVSGAWLVYQQAQRWQQQGINVQFEQFPAEYLAYFTATSSASSEAGKSGGVVSMIQGLGKRVFGLGNTLHSAIAFLGHSVIALFQSLFAPREFRLRSVLHHVFATGITATPIVGLIACLISIVITYQGGGQLRELGAEIYTVDMVAISVLRELGVLLTAIMVAGRSGSAFAAEIGLMKTNQEIDALEVLGKDPILILVVPRLVALVIALPLLTIIADIMALVAAALIASTILDISFTQFFARVAANIEFKTFAAGLIKAPFFAVGIALIACWQGMRVTGSSESLGKHTTKAVVDAIFLVLVLDALFSMLFYRLGF</sequence>
<proteinExistence type="inferred from homology"/>
<comment type="similarity">
    <text evidence="1">Belongs to the MlaE permease family.</text>
</comment>
<comment type="subcellular location">
    <subcellularLocation>
        <location evidence="1">Cell inner membrane</location>
        <topology evidence="1">Multi-pass membrane protein</topology>
    </subcellularLocation>
</comment>
<dbReference type="SUPFAM" id="SSF52091">
    <property type="entry name" value="SpoIIaa-like"/>
    <property type="match status" value="1"/>
</dbReference>
<gene>
    <name evidence="3" type="ORF">J9260_11535</name>
</gene>
<keyword evidence="1" id="KW-0997">Cell inner membrane</keyword>
<dbReference type="InterPro" id="IPR030802">
    <property type="entry name" value="Permease_MalE"/>
</dbReference>
<feature type="transmembrane region" description="Helical" evidence="1">
    <location>
        <begin position="156"/>
        <end position="180"/>
    </location>
</feature>
<dbReference type="InterPro" id="IPR003453">
    <property type="entry name" value="ABC_MlaE_roteobac"/>
</dbReference>
<keyword evidence="1" id="KW-0812">Transmembrane</keyword>
<keyword evidence="1" id="KW-0472">Membrane</keyword>
<evidence type="ECO:0000313" key="4">
    <source>
        <dbReference type="Proteomes" id="UP000672009"/>
    </source>
</evidence>
<keyword evidence="1" id="KW-1133">Transmembrane helix</keyword>
<dbReference type="Pfam" id="PF02405">
    <property type="entry name" value="MlaE"/>
    <property type="match status" value="1"/>
</dbReference>
<evidence type="ECO:0000256" key="1">
    <source>
        <dbReference type="RuleBase" id="RU362044"/>
    </source>
</evidence>
<accession>A0A975F7G2</accession>
<feature type="transmembrane region" description="Helical" evidence="1">
    <location>
        <begin position="123"/>
        <end position="144"/>
    </location>
</feature>
<dbReference type="NCBIfam" id="TIGR00056">
    <property type="entry name" value="MlaE family lipid ABC transporter permease subunit"/>
    <property type="match status" value="1"/>
</dbReference>
<dbReference type="Gene3D" id="3.30.750.24">
    <property type="entry name" value="STAS domain"/>
    <property type="match status" value="1"/>
</dbReference>
<dbReference type="PANTHER" id="PTHR30188:SF3">
    <property type="entry name" value="ABC TRANSPORTER PERMEASE"/>
    <property type="match status" value="1"/>
</dbReference>
<keyword evidence="1" id="KW-1003">Cell membrane</keyword>
<name>A0A975F7G2_9GAMM</name>
<feature type="transmembrane region" description="Helical" evidence="1">
    <location>
        <begin position="247"/>
        <end position="266"/>
    </location>
</feature>
<dbReference type="Pfam" id="PF13466">
    <property type="entry name" value="STAS_2"/>
    <property type="match status" value="1"/>
</dbReference>
<feature type="domain" description="MlaB-like STAS" evidence="2">
    <location>
        <begin position="15"/>
        <end position="89"/>
    </location>
</feature>
<dbReference type="EMBL" id="CP072793">
    <property type="protein sequence ID" value="QTR52359.1"/>
    <property type="molecule type" value="Genomic_DNA"/>
</dbReference>
<evidence type="ECO:0000313" key="3">
    <source>
        <dbReference type="EMBL" id="QTR52359.1"/>
    </source>
</evidence>
<dbReference type="GO" id="GO:0043190">
    <property type="term" value="C:ATP-binding cassette (ABC) transporter complex"/>
    <property type="evidence" value="ECO:0007669"/>
    <property type="project" value="InterPro"/>
</dbReference>
<protein>
    <submittedName>
        <fullName evidence="3">ABC transporter permease</fullName>
    </submittedName>
</protein>
<keyword evidence="4" id="KW-1185">Reference proteome</keyword>
<feature type="transmembrane region" description="Helical" evidence="1">
    <location>
        <begin position="349"/>
        <end position="367"/>
    </location>
</feature>
<organism evidence="3 4">
    <name type="scientific">Thiothrix unzii</name>
    <dbReference type="NCBI Taxonomy" id="111769"/>
    <lineage>
        <taxon>Bacteria</taxon>
        <taxon>Pseudomonadati</taxon>
        <taxon>Pseudomonadota</taxon>
        <taxon>Gammaproteobacteria</taxon>
        <taxon>Thiotrichales</taxon>
        <taxon>Thiotrichaceae</taxon>
        <taxon>Thiothrix</taxon>
    </lineage>
</organism>
<dbReference type="InterPro" id="IPR036513">
    <property type="entry name" value="STAS_dom_sf"/>
</dbReference>
<feature type="transmembrane region" description="Helical" evidence="1">
    <location>
        <begin position="306"/>
        <end position="329"/>
    </location>
</feature>
<reference evidence="3" key="1">
    <citation type="submission" date="2021-04" db="EMBL/GenBank/DDBJ databases">
        <title>Genomics, taxonomy and metabolism of representatives of sulfur bacteria of the genus Thiothrix: Thiothrix fructosivorans QT, Thiothrix unzii A1T and three new species, Thiothrix subterranea sp. nov., Thiothrix litoralis sp. nov. and 'Candidatus Thiothrix anitrata' sp. nov.</title>
        <authorList>
            <person name="Ravin N.V."/>
            <person name="Smolyakov D."/>
            <person name="Rudenko T.S."/>
            <person name="Mardanov A.V."/>
            <person name="Beletsky A.V."/>
            <person name="Markov N.D."/>
            <person name="Fomenkov A.I."/>
            <person name="Roberts R.J."/>
            <person name="Karnachuk O.V."/>
            <person name="Novikov A."/>
            <person name="Grabovich M.Y."/>
        </authorList>
    </citation>
    <scope>NUCLEOTIDE SEQUENCE</scope>
    <source>
        <strain evidence="3">A1</strain>
    </source>
</reference>
<evidence type="ECO:0000259" key="2">
    <source>
        <dbReference type="Pfam" id="PF13466"/>
    </source>
</evidence>
<feature type="transmembrane region" description="Helical" evidence="1">
    <location>
        <begin position="272"/>
        <end position="294"/>
    </location>
</feature>
<dbReference type="AlphaFoldDB" id="A0A975F7G2"/>
<dbReference type="InterPro" id="IPR058548">
    <property type="entry name" value="MlaB-like_STAS"/>
</dbReference>